<evidence type="ECO:0000256" key="9">
    <source>
        <dbReference type="RuleBase" id="RU362011"/>
    </source>
</evidence>
<sequence length="455" mass="51031">MDSIDRKKIIENILHLIKNNDEHSLKELIEDTHPADLAEILQALDDDDKRDYLFGLMSAETASYVVTELDEVTRQDIVSDLGTDRLSAIVDEMDSDDAADIVAELPEQIQEQVLANIEPQDRDEVEKLLVHDEDSAGGIMALEYIAVYEDQIVDDAIREIRSRAEEIDEVFYIYAVDRGNRLVGVVPMKSLFLRNPKRVIKDIMHTDVISVGVDMDQQEVANIVRKYNLSAVPVVDRYKRLVGRITVDDIVDVLHEEANEDIHHMAGITYEETLQEKSTFRITKNRLPWLIVAFTGELMAAMVLSRFEVSLAELAALTCFIPVIMAMGGNAGIQSSTTVVRSMALNESGTILKESFNREFRVALLNGLSIGIMLALVIQIWPKIENPIYLGAIIGFSMMIVIINSTLFGTVIPYALNRFNIDPAIATGPFITTSNDVLGLLIYLSMATFYLKHLR</sequence>
<evidence type="ECO:0000256" key="2">
    <source>
        <dbReference type="ARBA" id="ARBA00009749"/>
    </source>
</evidence>
<dbReference type="GO" id="GO:0046872">
    <property type="term" value="F:metal ion binding"/>
    <property type="evidence" value="ECO:0007669"/>
    <property type="project" value="UniProtKB-KW"/>
</dbReference>
<dbReference type="InterPro" id="IPR038076">
    <property type="entry name" value="MgtE_N_sf"/>
</dbReference>
<feature type="transmembrane region" description="Helical" evidence="9">
    <location>
        <begin position="428"/>
        <end position="451"/>
    </location>
</feature>
<keyword evidence="8" id="KW-0129">CBS domain</keyword>
<keyword evidence="9" id="KW-1003">Cell membrane</keyword>
<dbReference type="Pfam" id="PF00571">
    <property type="entry name" value="CBS"/>
    <property type="match status" value="2"/>
</dbReference>
<feature type="transmembrane region" description="Helical" evidence="9">
    <location>
        <begin position="311"/>
        <end position="333"/>
    </location>
</feature>
<proteinExistence type="inferred from homology"/>
<dbReference type="SUPFAM" id="SSF54631">
    <property type="entry name" value="CBS-domain pair"/>
    <property type="match status" value="1"/>
</dbReference>
<reference evidence="11" key="1">
    <citation type="journal article" date="2011" name="Environ. Microbiol.">
        <title>Genomic insights into the metabolic potential of the polycyclic aromatic hydrocarbon degrading sulfate-reducing Deltaproteobacterium N47.</title>
        <authorList>
            <person name="Bergmann F."/>
            <person name="Selesi D."/>
            <person name="Weinmaier T."/>
            <person name="Tischler P."/>
            <person name="Rattei T."/>
            <person name="Meckenstock R.U."/>
        </authorList>
    </citation>
    <scope>NUCLEOTIDE SEQUENCE</scope>
</reference>
<evidence type="ECO:0000256" key="3">
    <source>
        <dbReference type="ARBA" id="ARBA00022448"/>
    </source>
</evidence>
<dbReference type="SMART" id="SM00116">
    <property type="entry name" value="CBS"/>
    <property type="match status" value="1"/>
</dbReference>
<dbReference type="Gene3D" id="3.10.580.10">
    <property type="entry name" value="CBS-domain"/>
    <property type="match status" value="1"/>
</dbReference>
<dbReference type="SUPFAM" id="SSF158791">
    <property type="entry name" value="MgtE N-terminal domain-like"/>
    <property type="match status" value="1"/>
</dbReference>
<evidence type="ECO:0000256" key="6">
    <source>
        <dbReference type="ARBA" id="ARBA00022989"/>
    </source>
</evidence>
<evidence type="ECO:0000256" key="7">
    <source>
        <dbReference type="ARBA" id="ARBA00023136"/>
    </source>
</evidence>
<comment type="function">
    <text evidence="9">Acts as a magnesium transporter.</text>
</comment>
<dbReference type="InterPro" id="IPR006668">
    <property type="entry name" value="Mg_transptr_MgtE_intracell_dom"/>
</dbReference>
<evidence type="ECO:0000256" key="5">
    <source>
        <dbReference type="ARBA" id="ARBA00022842"/>
    </source>
</evidence>
<keyword evidence="4 9" id="KW-0812">Transmembrane</keyword>
<dbReference type="InterPro" id="IPR006669">
    <property type="entry name" value="MgtE_transporter"/>
</dbReference>
<feature type="transmembrane region" description="Helical" evidence="9">
    <location>
        <begin position="388"/>
        <end position="416"/>
    </location>
</feature>
<feature type="domain" description="CBS" evidence="10">
    <location>
        <begin position="204"/>
        <end position="262"/>
    </location>
</feature>
<dbReference type="PANTHER" id="PTHR43773:SF1">
    <property type="entry name" value="MAGNESIUM TRANSPORTER MGTE"/>
    <property type="match status" value="1"/>
</dbReference>
<dbReference type="InterPro" id="IPR036739">
    <property type="entry name" value="SLC41_membr_dom_sf"/>
</dbReference>
<dbReference type="GO" id="GO:0015095">
    <property type="term" value="F:magnesium ion transmembrane transporter activity"/>
    <property type="evidence" value="ECO:0007669"/>
    <property type="project" value="UniProtKB-UniRule"/>
</dbReference>
<keyword evidence="5 9" id="KW-0460">Magnesium</keyword>
<dbReference type="GO" id="GO:0005886">
    <property type="term" value="C:plasma membrane"/>
    <property type="evidence" value="ECO:0007669"/>
    <property type="project" value="UniProtKB-SubCell"/>
</dbReference>
<dbReference type="Pfam" id="PF03448">
    <property type="entry name" value="MgtE_N"/>
    <property type="match status" value="1"/>
</dbReference>
<dbReference type="NCBIfam" id="TIGR00400">
    <property type="entry name" value="mgtE"/>
    <property type="match status" value="1"/>
</dbReference>
<comment type="similarity">
    <text evidence="2 9">Belongs to the SLC41A transporter family.</text>
</comment>
<dbReference type="Gene3D" id="1.10.357.20">
    <property type="entry name" value="SLC41 divalent cation transporters, integral membrane domain"/>
    <property type="match status" value="1"/>
</dbReference>
<dbReference type="SMART" id="SM00924">
    <property type="entry name" value="MgtE_N"/>
    <property type="match status" value="1"/>
</dbReference>
<keyword evidence="6 9" id="KW-1133">Transmembrane helix</keyword>
<keyword evidence="9" id="KW-0479">Metal-binding</keyword>
<gene>
    <name evidence="11" type="ORF">N47_E50990</name>
</gene>
<dbReference type="AlphaFoldDB" id="E1YJY3"/>
<evidence type="ECO:0000313" key="11">
    <source>
        <dbReference type="EMBL" id="CBX31587.1"/>
    </source>
</evidence>
<feature type="transmembrane region" description="Helical" evidence="9">
    <location>
        <begin position="362"/>
        <end position="382"/>
    </location>
</feature>
<comment type="subcellular location">
    <subcellularLocation>
        <location evidence="9">Cell membrane</location>
        <topology evidence="9">Multi-pass membrane protein</topology>
    </subcellularLocation>
    <subcellularLocation>
        <location evidence="1">Membrane</location>
        <topology evidence="1">Multi-pass membrane protein</topology>
    </subcellularLocation>
</comment>
<keyword evidence="7 9" id="KW-0472">Membrane</keyword>
<dbReference type="CDD" id="cd04606">
    <property type="entry name" value="CBS_pair_Mg_transporter"/>
    <property type="match status" value="1"/>
</dbReference>
<name>E1YJY3_9BACT</name>
<dbReference type="Gene3D" id="1.25.60.10">
    <property type="entry name" value="MgtE N-terminal domain-like"/>
    <property type="match status" value="1"/>
</dbReference>
<dbReference type="EMBL" id="FR695877">
    <property type="protein sequence ID" value="CBX31587.1"/>
    <property type="molecule type" value="Genomic_DNA"/>
</dbReference>
<evidence type="ECO:0000259" key="10">
    <source>
        <dbReference type="PROSITE" id="PS51371"/>
    </source>
</evidence>
<evidence type="ECO:0000256" key="8">
    <source>
        <dbReference type="PROSITE-ProRule" id="PRU00703"/>
    </source>
</evidence>
<keyword evidence="3 9" id="KW-0813">Transport</keyword>
<evidence type="ECO:0000256" key="1">
    <source>
        <dbReference type="ARBA" id="ARBA00004141"/>
    </source>
</evidence>
<dbReference type="SUPFAM" id="SSF161093">
    <property type="entry name" value="MgtE membrane domain-like"/>
    <property type="match status" value="1"/>
</dbReference>
<dbReference type="PANTHER" id="PTHR43773">
    <property type="entry name" value="MAGNESIUM TRANSPORTER MGTE"/>
    <property type="match status" value="1"/>
</dbReference>
<dbReference type="InterPro" id="IPR006667">
    <property type="entry name" value="SLC41_membr_dom"/>
</dbReference>
<comment type="subunit">
    <text evidence="9">Homodimer.</text>
</comment>
<evidence type="ECO:0000256" key="4">
    <source>
        <dbReference type="ARBA" id="ARBA00022692"/>
    </source>
</evidence>
<feature type="transmembrane region" description="Helical" evidence="9">
    <location>
        <begin position="287"/>
        <end position="305"/>
    </location>
</feature>
<protein>
    <recommendedName>
        <fullName evidence="9">Magnesium transporter MgtE</fullName>
    </recommendedName>
</protein>
<organism evidence="11">
    <name type="scientific">uncultured Desulfobacterium sp</name>
    <dbReference type="NCBI Taxonomy" id="201089"/>
    <lineage>
        <taxon>Bacteria</taxon>
        <taxon>Pseudomonadati</taxon>
        <taxon>Thermodesulfobacteriota</taxon>
        <taxon>Desulfobacteria</taxon>
        <taxon>Desulfobacterales</taxon>
        <taxon>Desulfobacteriaceae</taxon>
        <taxon>Desulfobacterium</taxon>
        <taxon>environmental samples</taxon>
    </lineage>
</organism>
<dbReference type="Pfam" id="PF01769">
    <property type="entry name" value="MgtE"/>
    <property type="match status" value="1"/>
</dbReference>
<dbReference type="InterPro" id="IPR046342">
    <property type="entry name" value="CBS_dom_sf"/>
</dbReference>
<accession>E1YJY3</accession>
<dbReference type="InterPro" id="IPR000644">
    <property type="entry name" value="CBS_dom"/>
</dbReference>
<dbReference type="PROSITE" id="PS51371">
    <property type="entry name" value="CBS"/>
    <property type="match status" value="1"/>
</dbReference>